<dbReference type="EMBL" id="CP144751">
    <property type="protein sequence ID" value="WVZ83268.1"/>
    <property type="molecule type" value="Genomic_DNA"/>
</dbReference>
<dbReference type="PANTHER" id="PTHR33453">
    <property type="match status" value="1"/>
</dbReference>
<protein>
    <recommendedName>
        <fullName evidence="1">rRNA N-glycosylase</fullName>
        <ecNumber evidence="1">3.2.2.22</ecNumber>
    </recommendedName>
</protein>
<keyword evidence="1" id="KW-0652">Protein synthesis inhibitor</keyword>
<proteinExistence type="inferred from homology"/>
<evidence type="ECO:0000256" key="1">
    <source>
        <dbReference type="RuleBase" id="RU004915"/>
    </source>
</evidence>
<dbReference type="PANTHER" id="PTHR33453:SF3">
    <property type="entry name" value="RRNA N-GLYCOSYLASE"/>
    <property type="match status" value="1"/>
</dbReference>
<dbReference type="GO" id="GO:0017148">
    <property type="term" value="P:negative regulation of translation"/>
    <property type="evidence" value="ECO:0007669"/>
    <property type="project" value="UniProtKB-KW"/>
</dbReference>
<keyword evidence="4" id="KW-1185">Reference proteome</keyword>
<keyword evidence="1" id="KW-0611">Plant defense</keyword>
<feature type="chain" id="PRO_5042832726" description="rRNA N-glycosylase" evidence="2">
    <location>
        <begin position="22"/>
        <end position="224"/>
    </location>
</feature>
<name>A0AAQ3U0S5_PASNO</name>
<keyword evidence="1" id="KW-0378">Hydrolase</keyword>
<accession>A0AAQ3U0S5</accession>
<dbReference type="GO" id="GO:0030598">
    <property type="term" value="F:rRNA N-glycosylase activity"/>
    <property type="evidence" value="ECO:0007669"/>
    <property type="project" value="UniProtKB-EC"/>
</dbReference>
<reference evidence="3 4" key="1">
    <citation type="submission" date="2024-02" db="EMBL/GenBank/DDBJ databases">
        <title>High-quality chromosome-scale genome assembly of Pensacola bahiagrass (Paspalum notatum Flugge var. saurae).</title>
        <authorList>
            <person name="Vega J.M."/>
            <person name="Podio M."/>
            <person name="Orjuela J."/>
            <person name="Siena L.A."/>
            <person name="Pessino S.C."/>
            <person name="Combes M.C."/>
            <person name="Mariac C."/>
            <person name="Albertini E."/>
            <person name="Pupilli F."/>
            <person name="Ortiz J.P.A."/>
            <person name="Leblanc O."/>
        </authorList>
    </citation>
    <scope>NUCLEOTIDE SEQUENCE [LARGE SCALE GENOMIC DNA]</scope>
    <source>
        <strain evidence="3">R1</strain>
        <tissue evidence="3">Leaf</tissue>
    </source>
</reference>
<dbReference type="GO" id="GO:0090729">
    <property type="term" value="F:toxin activity"/>
    <property type="evidence" value="ECO:0007669"/>
    <property type="project" value="UniProtKB-KW"/>
</dbReference>
<dbReference type="Pfam" id="PF00161">
    <property type="entry name" value="RIP"/>
    <property type="match status" value="1"/>
</dbReference>
<dbReference type="EC" id="3.2.2.22" evidence="1"/>
<evidence type="ECO:0000313" key="4">
    <source>
        <dbReference type="Proteomes" id="UP001341281"/>
    </source>
</evidence>
<sequence>MCILMAALAASIPFLLLLVQSHNQPTGKKGGHIVLIPFKGRGGIEATLAIRKHHVAPAGFANRSRHWFAFPGNEHLLPTPCTTLPFGNSYEDLIGGLHNLPGLPIGKEPSLQATEVLCTHDPATAGDHVPLKRALATLKVITTEAIRLKPIKEAVSKGWEGEVRIAAEHLPYIEHWDTMWLGPFNELLRTSAGIHSLEEALAVVDVIVDKSLQDLVEAHARKAW</sequence>
<evidence type="ECO:0000256" key="2">
    <source>
        <dbReference type="SAM" id="SignalP"/>
    </source>
</evidence>
<organism evidence="3 4">
    <name type="scientific">Paspalum notatum var. saurae</name>
    <dbReference type="NCBI Taxonomy" id="547442"/>
    <lineage>
        <taxon>Eukaryota</taxon>
        <taxon>Viridiplantae</taxon>
        <taxon>Streptophyta</taxon>
        <taxon>Embryophyta</taxon>
        <taxon>Tracheophyta</taxon>
        <taxon>Spermatophyta</taxon>
        <taxon>Magnoliopsida</taxon>
        <taxon>Liliopsida</taxon>
        <taxon>Poales</taxon>
        <taxon>Poaceae</taxon>
        <taxon>PACMAD clade</taxon>
        <taxon>Panicoideae</taxon>
        <taxon>Andropogonodae</taxon>
        <taxon>Paspaleae</taxon>
        <taxon>Paspalinae</taxon>
        <taxon>Paspalum</taxon>
    </lineage>
</organism>
<dbReference type="Proteomes" id="UP001341281">
    <property type="component" value="Chromosome 07"/>
</dbReference>
<dbReference type="InterPro" id="IPR001574">
    <property type="entry name" value="Ribosome_inactivat_prot"/>
</dbReference>
<keyword evidence="2" id="KW-0732">Signal</keyword>
<dbReference type="Gene3D" id="3.40.420.10">
    <property type="entry name" value="Ricin (A subunit), domain 1"/>
    <property type="match status" value="1"/>
</dbReference>
<dbReference type="InterPro" id="IPR016138">
    <property type="entry name" value="Ribosome_inactivat_prot_sub1"/>
</dbReference>
<comment type="catalytic activity">
    <reaction evidence="1">
        <text>Endohydrolysis of the N-glycosidic bond at one specific adenosine on the 28S rRNA.</text>
        <dbReference type="EC" id="3.2.2.22"/>
    </reaction>
</comment>
<gene>
    <name evidence="3" type="ORF">U9M48_030434</name>
</gene>
<comment type="similarity">
    <text evidence="1">Belongs to the ribosome-inactivating protein family.</text>
</comment>
<evidence type="ECO:0000313" key="3">
    <source>
        <dbReference type="EMBL" id="WVZ83268.1"/>
    </source>
</evidence>
<dbReference type="SUPFAM" id="SSF56371">
    <property type="entry name" value="Ribosome inactivating proteins (RIP)"/>
    <property type="match status" value="1"/>
</dbReference>
<dbReference type="GO" id="GO:0006952">
    <property type="term" value="P:defense response"/>
    <property type="evidence" value="ECO:0007669"/>
    <property type="project" value="UniProtKB-KW"/>
</dbReference>
<feature type="signal peptide" evidence="2">
    <location>
        <begin position="1"/>
        <end position="21"/>
    </location>
</feature>
<keyword evidence="1" id="KW-0800">Toxin</keyword>
<dbReference type="AlphaFoldDB" id="A0AAQ3U0S5"/>
<dbReference type="InterPro" id="IPR036041">
    <property type="entry name" value="Ribosome-inact_prot_sf"/>
</dbReference>